<dbReference type="InterPro" id="IPR058633">
    <property type="entry name" value="EmrA/FarA_HH"/>
</dbReference>
<dbReference type="KEGG" id="dko:I596_3415"/>
<dbReference type="RefSeq" id="WP_067650219.1">
    <property type="nucleotide sequence ID" value="NZ_CP015249.1"/>
</dbReference>
<evidence type="ECO:0000256" key="1">
    <source>
        <dbReference type="ARBA" id="ARBA00004383"/>
    </source>
</evidence>
<evidence type="ECO:0000256" key="6">
    <source>
        <dbReference type="ARBA" id="ARBA00022692"/>
    </source>
</evidence>
<feature type="domain" description="p-hydroxybenzoic acid efflux pump subunit AaeA-like beta-barrel" evidence="10">
    <location>
        <begin position="249"/>
        <end position="341"/>
    </location>
</feature>
<evidence type="ECO:0000259" key="10">
    <source>
        <dbReference type="Pfam" id="PF25963"/>
    </source>
</evidence>
<dbReference type="FunFam" id="2.40.30.170:FF:000003">
    <property type="entry name" value="Multidrug resistance protein A"/>
    <property type="match status" value="1"/>
</dbReference>
<proteinExistence type="inferred from homology"/>
<dbReference type="InterPro" id="IPR058634">
    <property type="entry name" value="AaeA-lik-b-barrel"/>
</dbReference>
<gene>
    <name evidence="11" type="ORF">I596_3415</name>
</gene>
<evidence type="ECO:0000313" key="12">
    <source>
        <dbReference type="Proteomes" id="UP000076830"/>
    </source>
</evidence>
<name>A0A160DXW5_9GAMM</name>
<evidence type="ECO:0000256" key="4">
    <source>
        <dbReference type="ARBA" id="ARBA00022475"/>
    </source>
</evidence>
<evidence type="ECO:0000256" key="7">
    <source>
        <dbReference type="ARBA" id="ARBA00022989"/>
    </source>
</evidence>
<evidence type="ECO:0000256" key="5">
    <source>
        <dbReference type="ARBA" id="ARBA00022519"/>
    </source>
</evidence>
<dbReference type="Pfam" id="PF25963">
    <property type="entry name" value="Beta-barrel_AAEA"/>
    <property type="match status" value="1"/>
</dbReference>
<evidence type="ECO:0000256" key="2">
    <source>
        <dbReference type="ARBA" id="ARBA00009477"/>
    </source>
</evidence>
<dbReference type="PANTHER" id="PTHR30386">
    <property type="entry name" value="MEMBRANE FUSION SUBUNIT OF EMRAB-TOLC MULTIDRUG EFFLUX PUMP"/>
    <property type="match status" value="1"/>
</dbReference>
<evidence type="ECO:0000256" key="8">
    <source>
        <dbReference type="ARBA" id="ARBA00023136"/>
    </source>
</evidence>
<dbReference type="EMBL" id="CP015249">
    <property type="protein sequence ID" value="ANB19404.1"/>
    <property type="molecule type" value="Genomic_DNA"/>
</dbReference>
<accession>A0A160DXW5</accession>
<dbReference type="Proteomes" id="UP000076830">
    <property type="component" value="Chromosome"/>
</dbReference>
<comment type="similarity">
    <text evidence="2">Belongs to the membrane fusion protein (MFP) (TC 8.A.1) family.</text>
</comment>
<evidence type="ECO:0000256" key="3">
    <source>
        <dbReference type="ARBA" id="ARBA00022448"/>
    </source>
</evidence>
<keyword evidence="5" id="KW-0997">Cell inner membrane</keyword>
<dbReference type="PATRIC" id="fig|1300342.3.peg.3337"/>
<dbReference type="SUPFAM" id="SSF111369">
    <property type="entry name" value="HlyD-like secretion proteins"/>
    <property type="match status" value="2"/>
</dbReference>
<dbReference type="Gene3D" id="1.10.287.470">
    <property type="entry name" value="Helix hairpin bin"/>
    <property type="match status" value="1"/>
</dbReference>
<reference evidence="11 12" key="1">
    <citation type="submission" date="2016-04" db="EMBL/GenBank/DDBJ databases">
        <title>Complete genome sequence of Dokdonella koreensis DS-123T.</title>
        <authorList>
            <person name="Kim J.F."/>
            <person name="Lee H."/>
            <person name="Kwak M.-J."/>
        </authorList>
    </citation>
    <scope>NUCLEOTIDE SEQUENCE [LARGE SCALE GENOMIC DNA]</scope>
    <source>
        <strain evidence="11 12">DS-123</strain>
    </source>
</reference>
<organism evidence="11 12">
    <name type="scientific">Dokdonella koreensis DS-123</name>
    <dbReference type="NCBI Taxonomy" id="1300342"/>
    <lineage>
        <taxon>Bacteria</taxon>
        <taxon>Pseudomonadati</taxon>
        <taxon>Pseudomonadota</taxon>
        <taxon>Gammaproteobacteria</taxon>
        <taxon>Lysobacterales</taxon>
        <taxon>Rhodanobacteraceae</taxon>
        <taxon>Dokdonella</taxon>
    </lineage>
</organism>
<dbReference type="InterPro" id="IPR050739">
    <property type="entry name" value="MFP"/>
</dbReference>
<dbReference type="Gene3D" id="2.40.30.170">
    <property type="match status" value="1"/>
</dbReference>
<dbReference type="GO" id="GO:1990961">
    <property type="term" value="P:xenobiotic detoxification by transmembrane export across the plasma membrane"/>
    <property type="evidence" value="ECO:0007669"/>
    <property type="project" value="UniProtKB-ARBA"/>
</dbReference>
<dbReference type="AlphaFoldDB" id="A0A160DXW5"/>
<protein>
    <submittedName>
        <fullName evidence="11">Multidrug resistance efflux pump</fullName>
    </submittedName>
</protein>
<keyword evidence="6" id="KW-0812">Transmembrane</keyword>
<sequence>MSSPQPLAATTQRGRRRRLLVLLAVVVAAAAVAWAAWYWLHGRWFEHTEDAYVQGNIVQITPQTAGTVISIGADDGNLVRQGQPLIELDVTDAEVALEQAKAGLAGAVRQVRGLYSNVDSGRANVAAQKVALERARDDFKRRKNLAASGAISAEELAHARDALAAAESALSATQEQLVTTRALVDDTVIASHPDVQTAAARLRAAFLDRARATVVAPVTGYVARRSVQVGQRVQPGAPLMAVIPLEQVWVDANFKETQLRHMRIGQEVTLTSDLYGREAVYQGRVQSLGAGTGSAFALLPAQNASGNWIKIVQRVPVRVALDAAQLKEHPLRIGLSMQVEVNLHDRSGPALAQQPPAQPAFATDVYGAQLGEVEALIAQIVHANSAGGAIAAKTP</sequence>
<evidence type="ECO:0000259" key="9">
    <source>
        <dbReference type="Pfam" id="PF25885"/>
    </source>
</evidence>
<evidence type="ECO:0000313" key="11">
    <source>
        <dbReference type="EMBL" id="ANB19404.1"/>
    </source>
</evidence>
<dbReference type="OrthoDB" id="9811754at2"/>
<keyword evidence="7" id="KW-1133">Transmembrane helix</keyword>
<comment type="subcellular location">
    <subcellularLocation>
        <location evidence="1">Cell inner membrane</location>
        <topology evidence="1">Single-pass membrane protein</topology>
        <orientation evidence="1">Periplasmic side</orientation>
    </subcellularLocation>
</comment>
<keyword evidence="3" id="KW-0813">Transport</keyword>
<dbReference type="Pfam" id="PF25885">
    <property type="entry name" value="HH_EMRA"/>
    <property type="match status" value="1"/>
</dbReference>
<dbReference type="GO" id="GO:0046677">
    <property type="term" value="P:response to antibiotic"/>
    <property type="evidence" value="ECO:0007669"/>
    <property type="project" value="UniProtKB-ARBA"/>
</dbReference>
<keyword evidence="4" id="KW-1003">Cell membrane</keyword>
<keyword evidence="8" id="KW-0472">Membrane</keyword>
<dbReference type="PANTHER" id="PTHR30386:SF19">
    <property type="entry name" value="MULTIDRUG EXPORT PROTEIN EMRA-RELATED"/>
    <property type="match status" value="1"/>
</dbReference>
<dbReference type="STRING" id="1300342.I596_3415"/>
<dbReference type="GO" id="GO:0015721">
    <property type="term" value="P:bile acid and bile salt transport"/>
    <property type="evidence" value="ECO:0007669"/>
    <property type="project" value="UniProtKB-ARBA"/>
</dbReference>
<dbReference type="GO" id="GO:0005886">
    <property type="term" value="C:plasma membrane"/>
    <property type="evidence" value="ECO:0007669"/>
    <property type="project" value="UniProtKB-SubCell"/>
</dbReference>
<keyword evidence="12" id="KW-1185">Reference proteome</keyword>
<feature type="domain" description="Multidrug export protein EmrA/FarA alpha-helical hairpin" evidence="9">
    <location>
        <begin position="91"/>
        <end position="211"/>
    </location>
</feature>